<reference evidence="1" key="1">
    <citation type="submission" date="2020-11" db="EMBL/GenBank/DDBJ databases">
        <authorList>
            <consortium name="DOE Joint Genome Institute"/>
            <person name="Ahrendt S."/>
            <person name="Riley R."/>
            <person name="Andreopoulos W."/>
            <person name="LaButti K."/>
            <person name="Pangilinan J."/>
            <person name="Ruiz-duenas F.J."/>
            <person name="Barrasa J.M."/>
            <person name="Sanchez-Garcia M."/>
            <person name="Camarero S."/>
            <person name="Miyauchi S."/>
            <person name="Serrano A."/>
            <person name="Linde D."/>
            <person name="Babiker R."/>
            <person name="Drula E."/>
            <person name="Ayuso-Fernandez I."/>
            <person name="Pacheco R."/>
            <person name="Padilla G."/>
            <person name="Ferreira P."/>
            <person name="Barriuso J."/>
            <person name="Kellner H."/>
            <person name="Castanera R."/>
            <person name="Alfaro M."/>
            <person name="Ramirez L."/>
            <person name="Pisabarro A.G."/>
            <person name="Kuo A."/>
            <person name="Tritt A."/>
            <person name="Lipzen A."/>
            <person name="He G."/>
            <person name="Yan M."/>
            <person name="Ng V."/>
            <person name="Cullen D."/>
            <person name="Martin F."/>
            <person name="Rosso M.-N."/>
            <person name="Henrissat B."/>
            <person name="Hibbett D."/>
            <person name="Martinez A.T."/>
            <person name="Grigoriev I.V."/>
        </authorList>
    </citation>
    <scope>NUCLEOTIDE SEQUENCE</scope>
    <source>
        <strain evidence="1">AH 44721</strain>
    </source>
</reference>
<sequence length="166" mass="19285">MIDTQAPLVLSSQRIVCWSLTSCLYILPGGNMAALLFHTIQEKNIPRTTASFLHERIRFSGQSVYWQHIFQLSRPVFPTSLFIWHAIYAWDEALENLYEHICFLESRVITTSEMPLTQELHVIRAHHLHHTSLLQDLRNASTSCVILPTQLWRHFRPKTGHSILKS</sequence>
<dbReference type="OrthoDB" id="3231000at2759"/>
<dbReference type="AlphaFoldDB" id="A0A9P5NSU8"/>
<dbReference type="Proteomes" id="UP000724874">
    <property type="component" value="Unassembled WGS sequence"/>
</dbReference>
<gene>
    <name evidence="1" type="ORF">CPB84DRAFT_850966</name>
</gene>
<evidence type="ECO:0000313" key="1">
    <source>
        <dbReference type="EMBL" id="KAF8902611.1"/>
    </source>
</evidence>
<comment type="caution">
    <text evidence="1">The sequence shown here is derived from an EMBL/GenBank/DDBJ whole genome shotgun (WGS) entry which is preliminary data.</text>
</comment>
<proteinExistence type="predicted"/>
<dbReference type="EMBL" id="JADNYJ010000035">
    <property type="protein sequence ID" value="KAF8902611.1"/>
    <property type="molecule type" value="Genomic_DNA"/>
</dbReference>
<accession>A0A9P5NSU8</accession>
<evidence type="ECO:0000313" key="2">
    <source>
        <dbReference type="Proteomes" id="UP000724874"/>
    </source>
</evidence>
<protein>
    <submittedName>
        <fullName evidence="1">Uncharacterized protein</fullName>
    </submittedName>
</protein>
<organism evidence="1 2">
    <name type="scientific">Gymnopilus junonius</name>
    <name type="common">Spectacular rustgill mushroom</name>
    <name type="synonym">Gymnopilus spectabilis subsp. junonius</name>
    <dbReference type="NCBI Taxonomy" id="109634"/>
    <lineage>
        <taxon>Eukaryota</taxon>
        <taxon>Fungi</taxon>
        <taxon>Dikarya</taxon>
        <taxon>Basidiomycota</taxon>
        <taxon>Agaricomycotina</taxon>
        <taxon>Agaricomycetes</taxon>
        <taxon>Agaricomycetidae</taxon>
        <taxon>Agaricales</taxon>
        <taxon>Agaricineae</taxon>
        <taxon>Hymenogastraceae</taxon>
        <taxon>Gymnopilus</taxon>
    </lineage>
</organism>
<keyword evidence="2" id="KW-1185">Reference proteome</keyword>
<name>A0A9P5NSU8_GYMJU</name>